<comment type="caution">
    <text evidence="2">The sequence shown here is derived from an EMBL/GenBank/DDBJ whole genome shotgun (WGS) entry which is preliminary data.</text>
</comment>
<dbReference type="EMBL" id="JH668458">
    <property type="protein sequence ID" value="KAG6454161.1"/>
    <property type="molecule type" value="Genomic_DNA"/>
</dbReference>
<protein>
    <recommendedName>
        <fullName evidence="4">CCHC-type domain-containing protein</fullName>
    </recommendedName>
</protein>
<dbReference type="AlphaFoldDB" id="A0A922CQ55"/>
<gene>
    <name evidence="2" type="ORF">O3G_MSEX008519</name>
</gene>
<evidence type="ECO:0008006" key="4">
    <source>
        <dbReference type="Google" id="ProtNLM"/>
    </source>
</evidence>
<reference evidence="2" key="1">
    <citation type="journal article" date="2016" name="Insect Biochem. Mol. Biol.">
        <title>Multifaceted biological insights from a draft genome sequence of the tobacco hornworm moth, Manduca sexta.</title>
        <authorList>
            <person name="Kanost M.R."/>
            <person name="Arrese E.L."/>
            <person name="Cao X."/>
            <person name="Chen Y.R."/>
            <person name="Chellapilla S."/>
            <person name="Goldsmith M.R."/>
            <person name="Grosse-Wilde E."/>
            <person name="Heckel D.G."/>
            <person name="Herndon N."/>
            <person name="Jiang H."/>
            <person name="Papanicolaou A."/>
            <person name="Qu J."/>
            <person name="Soulages J.L."/>
            <person name="Vogel H."/>
            <person name="Walters J."/>
            <person name="Waterhouse R.M."/>
            <person name="Ahn S.J."/>
            <person name="Almeida F.C."/>
            <person name="An C."/>
            <person name="Aqrawi P."/>
            <person name="Bretschneider A."/>
            <person name="Bryant W.B."/>
            <person name="Bucks S."/>
            <person name="Chao H."/>
            <person name="Chevignon G."/>
            <person name="Christen J.M."/>
            <person name="Clarke D.F."/>
            <person name="Dittmer N.T."/>
            <person name="Ferguson L.C.F."/>
            <person name="Garavelou S."/>
            <person name="Gordon K.H.J."/>
            <person name="Gunaratna R.T."/>
            <person name="Han Y."/>
            <person name="Hauser F."/>
            <person name="He Y."/>
            <person name="Heidel-Fischer H."/>
            <person name="Hirsh A."/>
            <person name="Hu Y."/>
            <person name="Jiang H."/>
            <person name="Kalra D."/>
            <person name="Klinner C."/>
            <person name="Konig C."/>
            <person name="Kovar C."/>
            <person name="Kroll A.R."/>
            <person name="Kuwar S.S."/>
            <person name="Lee S.L."/>
            <person name="Lehman R."/>
            <person name="Li K."/>
            <person name="Li Z."/>
            <person name="Liang H."/>
            <person name="Lovelace S."/>
            <person name="Lu Z."/>
            <person name="Mansfield J.H."/>
            <person name="McCulloch K.J."/>
            <person name="Mathew T."/>
            <person name="Morton B."/>
            <person name="Muzny D.M."/>
            <person name="Neunemann D."/>
            <person name="Ongeri F."/>
            <person name="Pauchet Y."/>
            <person name="Pu L.L."/>
            <person name="Pyrousis I."/>
            <person name="Rao X.J."/>
            <person name="Redding A."/>
            <person name="Roesel C."/>
            <person name="Sanchez-Gracia A."/>
            <person name="Schaack S."/>
            <person name="Shukla A."/>
            <person name="Tetreau G."/>
            <person name="Wang Y."/>
            <person name="Xiong G.H."/>
            <person name="Traut W."/>
            <person name="Walsh T.K."/>
            <person name="Worley K.C."/>
            <person name="Wu D."/>
            <person name="Wu W."/>
            <person name="Wu Y.Q."/>
            <person name="Zhang X."/>
            <person name="Zou Z."/>
            <person name="Zucker H."/>
            <person name="Briscoe A.D."/>
            <person name="Burmester T."/>
            <person name="Clem R.J."/>
            <person name="Feyereisen R."/>
            <person name="Grimmelikhuijzen C.J.P."/>
            <person name="Hamodrakas S.J."/>
            <person name="Hansson B.S."/>
            <person name="Huguet E."/>
            <person name="Jermiin L.S."/>
            <person name="Lan Q."/>
            <person name="Lehman H.K."/>
            <person name="Lorenzen M."/>
            <person name="Merzendorfer H."/>
            <person name="Michalopoulos I."/>
            <person name="Morton D.B."/>
            <person name="Muthukrishnan S."/>
            <person name="Oakeshott J.G."/>
            <person name="Palmer W."/>
            <person name="Park Y."/>
            <person name="Passarelli A.L."/>
            <person name="Rozas J."/>
            <person name="Schwartz L.M."/>
            <person name="Smith W."/>
            <person name="Southgate A."/>
            <person name="Vilcinskas A."/>
            <person name="Vogt R."/>
            <person name="Wang P."/>
            <person name="Werren J."/>
            <person name="Yu X.Q."/>
            <person name="Zhou J.J."/>
            <person name="Brown S.J."/>
            <person name="Scherer S.E."/>
            <person name="Richards S."/>
            <person name="Blissard G.W."/>
        </authorList>
    </citation>
    <scope>NUCLEOTIDE SEQUENCE</scope>
</reference>
<sequence length="497" mass="55024">MSRMKEPPDPGGVVPEPSQIITVNTASSMDSDCSASNVNKRKRTRLHRICKICNKKKRNNEMVIESGKRGCCCVDSDEKNSSDPSPYSQVLPTPVVPSTLPIVPDSLGEVGRKQYSNSDAAPFVVHIVKSSEDTNKDVSFHPICFGRFLHKYQIDNFVLGSVKRIGRNKISMAFSNCTSANTFFSHTALTDKGYEAYIPTFHITRMGLVRGIPCDMSLSEVKENIRVPLGCGEIIKVRRLNYKSTVDGTVTWKPSQTVVLTFDGQVLPTRIFMCYNALKVELYIYPTIQCFNCCRYGHTKTSCSSSSSCLCGGQHFGISKSCPEATRQSNIKIYMAQNCVSYSEESKIHPPVVKSYADTLKFTEAPSLNAGTEDFKHPFTPSPHNKSYKKTVFQKPRPPPKPGKGYESAAHQALVSDYNSHFYSNGCALPSKADDLNCSSLESQPLIDLVISLIESLSHTSLPSYVAPLFNKIIQLISNNGSHEQHPTMELPKCNSK</sequence>
<feature type="region of interest" description="Disordered" evidence="1">
    <location>
        <begin position="373"/>
        <end position="407"/>
    </location>
</feature>
<evidence type="ECO:0000256" key="1">
    <source>
        <dbReference type="SAM" id="MobiDB-lite"/>
    </source>
</evidence>
<organism evidence="2 3">
    <name type="scientific">Manduca sexta</name>
    <name type="common">Tobacco hawkmoth</name>
    <name type="synonym">Tobacco hornworm</name>
    <dbReference type="NCBI Taxonomy" id="7130"/>
    <lineage>
        <taxon>Eukaryota</taxon>
        <taxon>Metazoa</taxon>
        <taxon>Ecdysozoa</taxon>
        <taxon>Arthropoda</taxon>
        <taxon>Hexapoda</taxon>
        <taxon>Insecta</taxon>
        <taxon>Pterygota</taxon>
        <taxon>Neoptera</taxon>
        <taxon>Endopterygota</taxon>
        <taxon>Lepidoptera</taxon>
        <taxon>Glossata</taxon>
        <taxon>Ditrysia</taxon>
        <taxon>Bombycoidea</taxon>
        <taxon>Sphingidae</taxon>
        <taxon>Sphinginae</taxon>
        <taxon>Sphingini</taxon>
        <taxon>Manduca</taxon>
    </lineage>
</organism>
<accession>A0A922CQ55</accession>
<dbReference type="Proteomes" id="UP000791440">
    <property type="component" value="Unassembled WGS sequence"/>
</dbReference>
<proteinExistence type="predicted"/>
<evidence type="ECO:0000313" key="3">
    <source>
        <dbReference type="Proteomes" id="UP000791440"/>
    </source>
</evidence>
<name>A0A922CQ55_MANSE</name>
<evidence type="ECO:0000313" key="2">
    <source>
        <dbReference type="EMBL" id="KAG6454161.1"/>
    </source>
</evidence>
<reference evidence="2" key="2">
    <citation type="submission" date="2020-12" db="EMBL/GenBank/DDBJ databases">
        <authorList>
            <person name="Kanost M."/>
        </authorList>
    </citation>
    <scope>NUCLEOTIDE SEQUENCE</scope>
</reference>
<keyword evidence="3" id="KW-1185">Reference proteome</keyword>